<accession>A0A177ADW7</accession>
<gene>
    <name evidence="1" type="ORF">VC83_02809</name>
</gene>
<proteinExistence type="predicted"/>
<name>A0A177ADW7_9PEZI</name>
<dbReference type="RefSeq" id="XP_024325588.1">
    <property type="nucleotide sequence ID" value="XM_024466463.1"/>
</dbReference>
<dbReference type="EMBL" id="KV441392">
    <property type="protein sequence ID" value="OAF60306.1"/>
    <property type="molecule type" value="Genomic_DNA"/>
</dbReference>
<dbReference type="Proteomes" id="UP000077154">
    <property type="component" value="Unassembled WGS sequence"/>
</dbReference>
<dbReference type="GeneID" id="36285887"/>
<evidence type="ECO:0000313" key="1">
    <source>
        <dbReference type="EMBL" id="OAF60306.1"/>
    </source>
</evidence>
<dbReference type="AlphaFoldDB" id="A0A177ADW7"/>
<protein>
    <submittedName>
        <fullName evidence="1">Uncharacterized protein</fullName>
    </submittedName>
</protein>
<sequence>MHTKTKELALIPDSFEDLEEARSALDMATNGLFRVFYIWSKPRKVQPPEAYATYKTYSAQLLAWDSSFSASMSLKSHALTTLQIRGAALLKIHHTTATIIGRCVPDLTDPRSIIAAANDPSFLSEHQRLPNRGQSLAIAGRSRGAGYPAETAGNSYMVWNFR</sequence>
<reference evidence="1" key="1">
    <citation type="submission" date="2016-03" db="EMBL/GenBank/DDBJ databases">
        <title>Updated assembly of Pseudogymnoascus destructans, the fungus causing white-nose syndrome of bats.</title>
        <authorList>
            <person name="Palmer J.M."/>
            <person name="Drees K.P."/>
            <person name="Foster J.T."/>
            <person name="Lindner D.L."/>
        </authorList>
    </citation>
    <scope>NUCLEOTIDE SEQUENCE [LARGE SCALE GENOMIC DNA]</scope>
    <source>
        <strain evidence="1">20631-21</strain>
    </source>
</reference>
<dbReference type="OrthoDB" id="2593732at2759"/>
<organism evidence="1">
    <name type="scientific">Pseudogymnoascus destructans</name>
    <dbReference type="NCBI Taxonomy" id="655981"/>
    <lineage>
        <taxon>Eukaryota</taxon>
        <taxon>Fungi</taxon>
        <taxon>Dikarya</taxon>
        <taxon>Ascomycota</taxon>
        <taxon>Pezizomycotina</taxon>
        <taxon>Leotiomycetes</taxon>
        <taxon>Thelebolales</taxon>
        <taxon>Thelebolaceae</taxon>
        <taxon>Pseudogymnoascus</taxon>
    </lineage>
</organism>